<dbReference type="PANTHER" id="PTHR45870">
    <property type="entry name" value="TUBULIN MONOGLYCYLASE TTLL3"/>
    <property type="match status" value="1"/>
</dbReference>
<protein>
    <recommendedName>
        <fullName evidence="12">Tubulin monoglycylase TTLL3</fullName>
    </recommendedName>
</protein>
<keyword evidence="11" id="KW-1185">Reference proteome</keyword>
<dbReference type="GO" id="GO:0015630">
    <property type="term" value="C:microtubule cytoskeleton"/>
    <property type="evidence" value="ECO:0007669"/>
    <property type="project" value="TreeGrafter"/>
</dbReference>
<evidence type="ECO:0000256" key="9">
    <source>
        <dbReference type="SAM" id="MobiDB-lite"/>
    </source>
</evidence>
<evidence type="ECO:0000256" key="7">
    <source>
        <dbReference type="ARBA" id="ARBA00023212"/>
    </source>
</evidence>
<dbReference type="FunFam" id="3.30.470.20:FF:000032">
    <property type="entry name" value="tubulin monoglycylase TTLL3 isoform X2"/>
    <property type="match status" value="1"/>
</dbReference>
<dbReference type="PROSITE" id="PS51221">
    <property type="entry name" value="TTL"/>
    <property type="match status" value="1"/>
</dbReference>
<sequence>MEATRSRQFVQQGQDRHQAPCPDSGQTAGPSKHQKVTAVVQQRNLDEGKSLQATTPPEGKVRRSFVSPPVLNPERLRVAKAFADKAVKMHKVFSIQGPYPVIRAGLRARGWIEQRTQRSKHHAPRRHSDEGRATSNDAGDSDDNDGELDEIVTVSDIILLLFLEQDADGLYDLMSRLVRNEMVYFYWTNRRDAINNNSLQKEQITNHFAKAGSFTTKVGLCVNLRNLHWFDSADPDTFFPRCYRLGAQDEKQAFIEDYRRTACTSLLKYIVERERGVQGEGKSHNIQDQRKRRKRRSRPVVLSKMMDSALKVCQKYLESIEHRDIDTSLETPQTLTKEEWAEFIDSYNLVVHGGAEIENSDHFVTCCKAMLQRLAEVSPQLDIDGIHNIWIIKPGAMSRGRGIKCAKRLDQILRLVDSDPTLITESKWVVQKYLECPLLVHGTKFDLRQWFLVTDWNPLTVWFYKKCYLRFSTQPYSLDTLDSSVHLCNNSIQRHLRPSKQRHRGIPADNMWSDDQFKSFLSSQGREAQWHTVVVPGMKKAVIHALQTTQDLMESRKNTFELYGADFMLGRNLLPWLIEINASPTMAHSTPVTARLCTAVQEDTLRVVLDRRADRTANTGDFQLIYRQAAVEVPQYVGVNLLVEGFKIKCPCPLPPLGSPNRSAQKHRGPVKERELAADKVKPLPKVLLKSAESSLKNAHVPPPPLLPPEPPVPVSIETFLPLLPMTVRSIHLPFSAQPHSVFLWKRKSKETKVCQEEVQPCTIEKHQGPSLEITVQKQSLPAAASTMTA</sequence>
<evidence type="ECO:0000256" key="5">
    <source>
        <dbReference type="ARBA" id="ARBA00022840"/>
    </source>
</evidence>
<keyword evidence="6" id="KW-0969">Cilium</keyword>
<dbReference type="GO" id="GO:0060271">
    <property type="term" value="P:cilium assembly"/>
    <property type="evidence" value="ECO:0007669"/>
    <property type="project" value="TreeGrafter"/>
</dbReference>
<evidence type="ECO:0000256" key="8">
    <source>
        <dbReference type="ARBA" id="ARBA00048944"/>
    </source>
</evidence>
<proteinExistence type="predicted"/>
<evidence type="ECO:0000313" key="11">
    <source>
        <dbReference type="Proteomes" id="UP000694389"/>
    </source>
</evidence>
<comment type="subcellular location">
    <subcellularLocation>
        <location evidence="1">Cytoplasm</location>
        <location evidence="1">Cytoskeleton</location>
        <location evidence="1">Flagellum axoneme</location>
    </subcellularLocation>
</comment>
<dbReference type="GO" id="GO:0070736">
    <property type="term" value="F:protein-glycine ligase activity, initiating"/>
    <property type="evidence" value="ECO:0007669"/>
    <property type="project" value="TreeGrafter"/>
</dbReference>
<keyword evidence="7" id="KW-0206">Cytoskeleton</keyword>
<evidence type="ECO:0008006" key="12">
    <source>
        <dbReference type="Google" id="ProtNLM"/>
    </source>
</evidence>
<keyword evidence="3" id="KW-0436">Ligase</keyword>
<keyword evidence="6" id="KW-0282">Flagellum</keyword>
<dbReference type="PANTHER" id="PTHR45870:SF2">
    <property type="entry name" value="TUBULIN MONOGLYCYLASE TTLL3"/>
    <property type="match status" value="1"/>
</dbReference>
<keyword evidence="2" id="KW-0963">Cytoplasm</keyword>
<reference evidence="10" key="2">
    <citation type="submission" date="2025-09" db="UniProtKB">
        <authorList>
            <consortium name="Ensembl"/>
        </authorList>
    </citation>
    <scope>IDENTIFICATION</scope>
</reference>
<evidence type="ECO:0000313" key="10">
    <source>
        <dbReference type="Ensembl" id="ENSDLAP00005045491.1"/>
    </source>
</evidence>
<name>A0A8C4HQI8_DICLA</name>
<dbReference type="Gene3D" id="3.30.470.20">
    <property type="entry name" value="ATP-grasp fold, B domain"/>
    <property type="match status" value="1"/>
</dbReference>
<dbReference type="GO" id="GO:0003341">
    <property type="term" value="P:cilium movement"/>
    <property type="evidence" value="ECO:0007669"/>
    <property type="project" value="TreeGrafter"/>
</dbReference>
<feature type="region of interest" description="Disordered" evidence="9">
    <location>
        <begin position="114"/>
        <end position="146"/>
    </location>
</feature>
<dbReference type="GO" id="GO:0005930">
    <property type="term" value="C:axoneme"/>
    <property type="evidence" value="ECO:0007669"/>
    <property type="project" value="TreeGrafter"/>
</dbReference>
<evidence type="ECO:0000256" key="4">
    <source>
        <dbReference type="ARBA" id="ARBA00022741"/>
    </source>
</evidence>
<accession>A0A8C4HQI8</accession>
<dbReference type="InterPro" id="IPR004344">
    <property type="entry name" value="TTL/TTLL_fam"/>
</dbReference>
<evidence type="ECO:0000256" key="6">
    <source>
        <dbReference type="ARBA" id="ARBA00022846"/>
    </source>
</evidence>
<organism evidence="10 11">
    <name type="scientific">Dicentrarchus labrax</name>
    <name type="common">European seabass</name>
    <name type="synonym">Morone labrax</name>
    <dbReference type="NCBI Taxonomy" id="13489"/>
    <lineage>
        <taxon>Eukaryota</taxon>
        <taxon>Metazoa</taxon>
        <taxon>Chordata</taxon>
        <taxon>Craniata</taxon>
        <taxon>Vertebrata</taxon>
        <taxon>Euteleostomi</taxon>
        <taxon>Actinopterygii</taxon>
        <taxon>Neopterygii</taxon>
        <taxon>Teleostei</taxon>
        <taxon>Neoteleostei</taxon>
        <taxon>Acanthomorphata</taxon>
        <taxon>Eupercaria</taxon>
        <taxon>Moronidae</taxon>
        <taxon>Dicentrarchus</taxon>
    </lineage>
</organism>
<keyword evidence="6" id="KW-0966">Cell projection</keyword>
<keyword evidence="5" id="KW-0067">ATP-binding</keyword>
<comment type="catalytic activity">
    <reaction evidence="8">
        <text>L-glutamyl-[protein] + glycine + ATP = glycyl-L-glutamyl-[protein] + ADP + phosphate + H(+)</text>
        <dbReference type="Rhea" id="RHEA:67180"/>
        <dbReference type="Rhea" id="RHEA-COMP:10208"/>
        <dbReference type="Rhea" id="RHEA-COMP:17207"/>
        <dbReference type="ChEBI" id="CHEBI:15378"/>
        <dbReference type="ChEBI" id="CHEBI:29973"/>
        <dbReference type="ChEBI" id="CHEBI:30616"/>
        <dbReference type="ChEBI" id="CHEBI:43474"/>
        <dbReference type="ChEBI" id="CHEBI:57305"/>
        <dbReference type="ChEBI" id="CHEBI:167890"/>
        <dbReference type="ChEBI" id="CHEBI:456216"/>
    </reaction>
    <physiologicalReaction direction="left-to-right" evidence="8">
        <dbReference type="Rhea" id="RHEA:67181"/>
    </physiologicalReaction>
</comment>
<dbReference type="AlphaFoldDB" id="A0A8C4HQI8"/>
<dbReference type="InterPro" id="IPR051437">
    <property type="entry name" value="TTLL_monoglycylase"/>
</dbReference>
<dbReference type="GeneTree" id="ENSGT00940000154857"/>
<dbReference type="SUPFAM" id="SSF56059">
    <property type="entry name" value="Glutathione synthetase ATP-binding domain-like"/>
    <property type="match status" value="1"/>
</dbReference>
<evidence type="ECO:0000256" key="1">
    <source>
        <dbReference type="ARBA" id="ARBA00004611"/>
    </source>
</evidence>
<dbReference type="Pfam" id="PF03133">
    <property type="entry name" value="TTL"/>
    <property type="match status" value="1"/>
</dbReference>
<feature type="compositionally biased region" description="Polar residues" evidence="9">
    <location>
        <begin position="1"/>
        <end position="13"/>
    </location>
</feature>
<keyword evidence="4" id="KW-0547">Nucleotide-binding</keyword>
<feature type="region of interest" description="Disordered" evidence="9">
    <location>
        <begin position="1"/>
        <end position="65"/>
    </location>
</feature>
<evidence type="ECO:0000256" key="2">
    <source>
        <dbReference type="ARBA" id="ARBA00022490"/>
    </source>
</evidence>
<dbReference type="GO" id="GO:0005524">
    <property type="term" value="F:ATP binding"/>
    <property type="evidence" value="ECO:0007669"/>
    <property type="project" value="UniProtKB-KW"/>
</dbReference>
<reference evidence="10" key="1">
    <citation type="submission" date="2025-08" db="UniProtKB">
        <authorList>
            <consortium name="Ensembl"/>
        </authorList>
    </citation>
    <scope>IDENTIFICATION</scope>
</reference>
<evidence type="ECO:0000256" key="3">
    <source>
        <dbReference type="ARBA" id="ARBA00022598"/>
    </source>
</evidence>
<dbReference type="Proteomes" id="UP000694389">
    <property type="component" value="Unassembled WGS sequence"/>
</dbReference>
<dbReference type="Ensembl" id="ENSDLAT00005048572.2">
    <property type="protein sequence ID" value="ENSDLAP00005045491.1"/>
    <property type="gene ID" value="ENSDLAG00005020141.2"/>
</dbReference>